<dbReference type="PIRSF" id="PIRSF037755">
    <property type="entry name" value="Mettl2_prd"/>
    <property type="match status" value="1"/>
</dbReference>
<dbReference type="EC" id="2.1.1.-" evidence="4"/>
<dbReference type="InterPro" id="IPR026113">
    <property type="entry name" value="METTL2/6/8-like"/>
</dbReference>
<reference evidence="7" key="1">
    <citation type="journal article" date="2017" name="Nucleic Acids Res.">
        <title>Proteogenomics produces comprehensive and highly accurate protein-coding gene annotation in a complete genome assembly of Malassezia sympodialis.</title>
        <authorList>
            <person name="Zhu Y."/>
            <person name="Engstroem P.G."/>
            <person name="Tellgren-Roth C."/>
            <person name="Baudo C.D."/>
            <person name="Kennell J.C."/>
            <person name="Sun S."/>
            <person name="Billmyre R.B."/>
            <person name="Schroeder M.S."/>
            <person name="Andersson A."/>
            <person name="Holm T."/>
            <person name="Sigurgeirsson B."/>
            <person name="Wu G."/>
            <person name="Sankaranarayanan S.R."/>
            <person name="Siddharthan R."/>
            <person name="Sanyal K."/>
            <person name="Lundeberg J."/>
            <person name="Nystedt B."/>
            <person name="Boekhout T."/>
            <person name="Dawson T.L. Jr."/>
            <person name="Heitman J."/>
            <person name="Scheynius A."/>
            <person name="Lehtioe J."/>
        </authorList>
    </citation>
    <scope>NUCLEOTIDE SEQUENCE [LARGE SCALE GENOMIC DNA]</scope>
    <source>
        <strain evidence="7">ATCC 42132</strain>
    </source>
</reference>
<dbReference type="VEuPathDB" id="FungiDB:MSYG_3363"/>
<dbReference type="EMBL" id="LT671825">
    <property type="protein sequence ID" value="SHO79014.1"/>
    <property type="molecule type" value="Genomic_DNA"/>
</dbReference>
<dbReference type="Pfam" id="PF08242">
    <property type="entry name" value="Methyltransf_12"/>
    <property type="match status" value="1"/>
</dbReference>
<comment type="similarity">
    <text evidence="1 4">Belongs to the methyltransferase superfamily. METL family.</text>
</comment>
<accession>A0A1M8A9Z8</accession>
<dbReference type="PANTHER" id="PTHR22809:SF11">
    <property type="entry name" value="TRNA N(3)-METHYLCYTIDINE METHYLTRANSFERASE METTL2"/>
    <property type="match status" value="1"/>
</dbReference>
<keyword evidence="3 4" id="KW-0808">Transferase</keyword>
<name>A0A1M8A9Z8_MALS4</name>
<evidence type="ECO:0000256" key="3">
    <source>
        <dbReference type="ARBA" id="ARBA00022679"/>
    </source>
</evidence>
<feature type="domain" description="Methyltransferase type 12" evidence="5">
    <location>
        <begin position="147"/>
        <end position="262"/>
    </location>
</feature>
<evidence type="ECO:0000313" key="6">
    <source>
        <dbReference type="EMBL" id="SHO79014.1"/>
    </source>
</evidence>
<sequence length="358" mass="40578">MMILRGGLSRIYLGACSMSLALDSQEPSDKKATSSVVPVDADVNAPDHTFGSRILESQADVWSHNAWDHVVPPKEHLDMVQDLLQRQSETRVSDEMARQYHEHAADYWNSFYSHHDNRFFKDRKWLSLEFPELIAATKSDAKPTTILEVGCGAGNTVFPLLSVNENPQLRLIACDYAPQAVQVVKSQPLYEKPPTGTCEAYVWDLSSGSNDTGDFDPARLPPGVAPGSVDVVVLIFVLSALHPKEWHAAAENTYQMLKPGGLVLLRDYGRHDLPQLRFKKNRLLDDNFYVRGDGTRVYFFTPEDLYSIFGAAPREAERTGRFLTRQMAVDRRLLVNRKERKQMYRVWMQAKFEKAMAS</sequence>
<dbReference type="InterPro" id="IPR013217">
    <property type="entry name" value="Methyltransf_12"/>
</dbReference>
<evidence type="ECO:0000256" key="2">
    <source>
        <dbReference type="ARBA" id="ARBA00022603"/>
    </source>
</evidence>
<protein>
    <recommendedName>
        <fullName evidence="4">tRNA N(3)-methylcytidine methyltransferase</fullName>
        <ecNumber evidence="4">2.1.1.-</ecNumber>
    </recommendedName>
</protein>
<keyword evidence="2 4" id="KW-0489">Methyltransferase</keyword>
<dbReference type="InterPro" id="IPR029063">
    <property type="entry name" value="SAM-dependent_MTases_sf"/>
</dbReference>
<dbReference type="PANTHER" id="PTHR22809">
    <property type="entry name" value="METHYLTRANSFERASE-RELATED"/>
    <property type="match status" value="1"/>
</dbReference>
<dbReference type="GO" id="GO:0052735">
    <property type="term" value="F:tRNA (cytidine-3-)-methyltransferase activity"/>
    <property type="evidence" value="ECO:0007669"/>
    <property type="project" value="TreeGrafter"/>
</dbReference>
<evidence type="ECO:0000259" key="5">
    <source>
        <dbReference type="Pfam" id="PF08242"/>
    </source>
</evidence>
<dbReference type="AlphaFoldDB" id="A0A1M8A9Z8"/>
<organism evidence="6 7">
    <name type="scientific">Malassezia sympodialis (strain ATCC 42132)</name>
    <name type="common">Atopic eczema-associated yeast</name>
    <dbReference type="NCBI Taxonomy" id="1230383"/>
    <lineage>
        <taxon>Eukaryota</taxon>
        <taxon>Fungi</taxon>
        <taxon>Dikarya</taxon>
        <taxon>Basidiomycota</taxon>
        <taxon>Ustilaginomycotina</taxon>
        <taxon>Malasseziomycetes</taxon>
        <taxon>Malasseziales</taxon>
        <taxon>Malasseziaceae</taxon>
        <taxon>Malassezia</taxon>
    </lineage>
</organism>
<dbReference type="SUPFAM" id="SSF53335">
    <property type="entry name" value="S-adenosyl-L-methionine-dependent methyltransferases"/>
    <property type="match status" value="1"/>
</dbReference>
<gene>
    <name evidence="6" type="ORF">MSYG_3363</name>
</gene>
<comment type="function">
    <text evidence="4">S-adenosyl-L-methionine-dependent methyltransferase.</text>
</comment>
<evidence type="ECO:0000256" key="1">
    <source>
        <dbReference type="ARBA" id="ARBA00009725"/>
    </source>
</evidence>
<dbReference type="GO" id="GO:0032259">
    <property type="term" value="P:methylation"/>
    <property type="evidence" value="ECO:0007669"/>
    <property type="project" value="UniProtKB-KW"/>
</dbReference>
<dbReference type="CDD" id="cd02440">
    <property type="entry name" value="AdoMet_MTases"/>
    <property type="match status" value="1"/>
</dbReference>
<dbReference type="OrthoDB" id="417697at2759"/>
<proteinExistence type="inferred from homology"/>
<dbReference type="Gene3D" id="3.40.50.150">
    <property type="entry name" value="Vaccinia Virus protein VP39"/>
    <property type="match status" value="1"/>
</dbReference>
<evidence type="ECO:0000313" key="7">
    <source>
        <dbReference type="Proteomes" id="UP000186303"/>
    </source>
</evidence>
<keyword evidence="7" id="KW-1185">Reference proteome</keyword>
<dbReference type="Proteomes" id="UP000186303">
    <property type="component" value="Chromosome 5"/>
</dbReference>
<dbReference type="OMA" id="PAKYWDI"/>
<evidence type="ECO:0000256" key="4">
    <source>
        <dbReference type="PIRNR" id="PIRNR037755"/>
    </source>
</evidence>